<dbReference type="Pfam" id="PF07911">
    <property type="entry name" value="DUF1677"/>
    <property type="match status" value="1"/>
</dbReference>
<proteinExistence type="predicted"/>
<dbReference type="InterPro" id="IPR012876">
    <property type="entry name" value="DUF1677_pln"/>
</dbReference>
<comment type="caution">
    <text evidence="1">The sequence shown here is derived from an EMBL/GenBank/DDBJ whole genome shotgun (WGS) entry which is preliminary data.</text>
</comment>
<accession>A0AAP0WM88</accession>
<dbReference type="PANTHER" id="PTHR33108:SF56">
    <property type="entry name" value="DUF1677 FAMILY PROTEIN"/>
    <property type="match status" value="1"/>
</dbReference>
<evidence type="ECO:0008006" key="3">
    <source>
        <dbReference type="Google" id="ProtNLM"/>
    </source>
</evidence>
<dbReference type="PANTHER" id="PTHR33108">
    <property type="entry name" value="OS01G0745000 PROTEIN"/>
    <property type="match status" value="1"/>
</dbReference>
<protein>
    <recommendedName>
        <fullName evidence="3">DUF1677 family protein</fullName>
    </recommendedName>
</protein>
<organism evidence="1 2">
    <name type="scientific">Liquidambar formosana</name>
    <name type="common">Formosan gum</name>
    <dbReference type="NCBI Taxonomy" id="63359"/>
    <lineage>
        <taxon>Eukaryota</taxon>
        <taxon>Viridiplantae</taxon>
        <taxon>Streptophyta</taxon>
        <taxon>Embryophyta</taxon>
        <taxon>Tracheophyta</taxon>
        <taxon>Spermatophyta</taxon>
        <taxon>Magnoliopsida</taxon>
        <taxon>eudicotyledons</taxon>
        <taxon>Gunneridae</taxon>
        <taxon>Pentapetalae</taxon>
        <taxon>Saxifragales</taxon>
        <taxon>Altingiaceae</taxon>
        <taxon>Liquidambar</taxon>
    </lineage>
</organism>
<reference evidence="1 2" key="1">
    <citation type="journal article" date="2024" name="Plant J.">
        <title>Genome sequences and population genomics reveal climatic adaptation and genomic divergence between two closely related sweetgum species.</title>
        <authorList>
            <person name="Xu W.Q."/>
            <person name="Ren C.Q."/>
            <person name="Zhang X.Y."/>
            <person name="Comes H.P."/>
            <person name="Liu X.H."/>
            <person name="Li Y.G."/>
            <person name="Kettle C.J."/>
            <person name="Jalonen R."/>
            <person name="Gaisberger H."/>
            <person name="Ma Y.Z."/>
            <person name="Qiu Y.X."/>
        </authorList>
    </citation>
    <scope>NUCLEOTIDE SEQUENCE [LARGE SCALE GENOMIC DNA]</scope>
    <source>
        <strain evidence="1">Hangzhou</strain>
    </source>
</reference>
<dbReference type="AlphaFoldDB" id="A0AAP0WM88"/>
<keyword evidence="2" id="KW-1185">Reference proteome</keyword>
<sequence length="159" mass="17461">MAAAIFNETKAISGVDSQTPAIIQGPQLEVEFAKCDGCGLTEECTPAYISRVRERYQGRWVCGLCAEAIKDEIVRSERLISAEEALNRHMKFCEQFRSATPPLNPTEELIIAMKQLVLRSLDSPRAVRSPLGSPMRKGGSVCGSTSFVRSKSCFSTIDD</sequence>
<name>A0AAP0WM88_LIQFO</name>
<evidence type="ECO:0000313" key="1">
    <source>
        <dbReference type="EMBL" id="KAK9273624.1"/>
    </source>
</evidence>
<gene>
    <name evidence="1" type="ORF">L1049_018434</name>
</gene>
<dbReference type="EMBL" id="JBBPBK010000012">
    <property type="protein sequence ID" value="KAK9273624.1"/>
    <property type="molecule type" value="Genomic_DNA"/>
</dbReference>
<dbReference type="Proteomes" id="UP001415857">
    <property type="component" value="Unassembled WGS sequence"/>
</dbReference>
<evidence type="ECO:0000313" key="2">
    <source>
        <dbReference type="Proteomes" id="UP001415857"/>
    </source>
</evidence>